<evidence type="ECO:0000256" key="6">
    <source>
        <dbReference type="ARBA" id="ARBA00022842"/>
    </source>
</evidence>
<feature type="binding site" evidence="10">
    <location>
        <position position="72"/>
    </location>
    <ligand>
        <name>Mg(2+)</name>
        <dbReference type="ChEBI" id="CHEBI:18420"/>
    </ligand>
</feature>
<dbReference type="CDD" id="cd00515">
    <property type="entry name" value="HAM1"/>
    <property type="match status" value="1"/>
</dbReference>
<evidence type="ECO:0000256" key="4">
    <source>
        <dbReference type="ARBA" id="ARBA00022741"/>
    </source>
</evidence>
<evidence type="ECO:0000256" key="1">
    <source>
        <dbReference type="ARBA" id="ARBA00008023"/>
    </source>
</evidence>
<dbReference type="OrthoDB" id="9807456at2"/>
<feature type="binding site" evidence="10">
    <location>
        <begin position="183"/>
        <end position="184"/>
    </location>
    <ligand>
        <name>substrate</name>
    </ligand>
</feature>
<accession>A0A194AH50</accession>
<comment type="caution">
    <text evidence="12">The sequence shown here is derived from an EMBL/GenBank/DDBJ whole genome shotgun (WGS) entry which is preliminary data.</text>
</comment>
<dbReference type="GO" id="GO:0009117">
    <property type="term" value="P:nucleotide metabolic process"/>
    <property type="evidence" value="ECO:0007669"/>
    <property type="project" value="UniProtKB-KW"/>
</dbReference>
<comment type="catalytic activity">
    <reaction evidence="8 10">
        <text>dITP + H2O = dIMP + diphosphate + H(+)</text>
        <dbReference type="Rhea" id="RHEA:28342"/>
        <dbReference type="ChEBI" id="CHEBI:15377"/>
        <dbReference type="ChEBI" id="CHEBI:15378"/>
        <dbReference type="ChEBI" id="CHEBI:33019"/>
        <dbReference type="ChEBI" id="CHEBI:61194"/>
        <dbReference type="ChEBI" id="CHEBI:61382"/>
        <dbReference type="EC" id="3.6.1.66"/>
    </reaction>
</comment>
<evidence type="ECO:0000256" key="9">
    <source>
        <dbReference type="ARBA" id="ARBA00052017"/>
    </source>
</evidence>
<feature type="binding site" evidence="10">
    <location>
        <position position="178"/>
    </location>
    <ligand>
        <name>substrate</name>
    </ligand>
</feature>
<dbReference type="InterPro" id="IPR029001">
    <property type="entry name" value="ITPase-like_fam"/>
</dbReference>
<comment type="function">
    <text evidence="10">Pyrophosphatase that catalyzes the hydrolysis of nucleoside triphosphates to their monophosphate derivatives, with a high preference for the non-canonical purine nucleotides XTP (xanthosine triphosphate), dITP (deoxyinosine triphosphate) and ITP. Seems to function as a house-cleaning enzyme that removes non-canonical purine nucleotides from the nucleotide pool, thus preventing their incorporation into DNA/RNA and avoiding chromosomal lesions.</text>
</comment>
<evidence type="ECO:0000256" key="7">
    <source>
        <dbReference type="ARBA" id="ARBA00023080"/>
    </source>
</evidence>
<evidence type="ECO:0000256" key="3">
    <source>
        <dbReference type="ARBA" id="ARBA00022723"/>
    </source>
</evidence>
<keyword evidence="3 10" id="KW-0479">Metal-binding</keyword>
<keyword evidence="4 10" id="KW-0547">Nucleotide-binding</keyword>
<dbReference type="GO" id="GO:0046872">
    <property type="term" value="F:metal ion binding"/>
    <property type="evidence" value="ECO:0007669"/>
    <property type="project" value="UniProtKB-KW"/>
</dbReference>
<feature type="binding site" evidence="10">
    <location>
        <position position="43"/>
    </location>
    <ligand>
        <name>Mg(2+)</name>
        <dbReference type="ChEBI" id="CHEBI:18420"/>
    </ligand>
</feature>
<reference evidence="13" key="1">
    <citation type="submission" date="2016-06" db="EMBL/GenBank/DDBJ databases">
        <title>Draft genome sequence of Desulfoplanes formicivorans strain Pf12B.</title>
        <authorList>
            <person name="Watanabe M."/>
            <person name="Kojima H."/>
            <person name="Fukui M."/>
        </authorList>
    </citation>
    <scope>NUCLEOTIDE SEQUENCE [LARGE SCALE GENOMIC DNA]</scope>
    <source>
        <strain evidence="13">Pf12B</strain>
    </source>
</reference>
<proteinExistence type="inferred from homology"/>
<dbReference type="GO" id="GO:0035870">
    <property type="term" value="F:dITP diphosphatase activity"/>
    <property type="evidence" value="ECO:0007669"/>
    <property type="project" value="UniProtKB-UniRule"/>
</dbReference>
<evidence type="ECO:0000256" key="2">
    <source>
        <dbReference type="ARBA" id="ARBA00011738"/>
    </source>
</evidence>
<comment type="subunit">
    <text evidence="2 10">Homodimer.</text>
</comment>
<dbReference type="FunFam" id="3.90.950.10:FF:000001">
    <property type="entry name" value="dITP/XTP pyrophosphatase"/>
    <property type="match status" value="1"/>
</dbReference>
<comment type="catalytic activity">
    <reaction evidence="9 10">
        <text>XTP + H2O = XMP + diphosphate + H(+)</text>
        <dbReference type="Rhea" id="RHEA:28610"/>
        <dbReference type="ChEBI" id="CHEBI:15377"/>
        <dbReference type="ChEBI" id="CHEBI:15378"/>
        <dbReference type="ChEBI" id="CHEBI:33019"/>
        <dbReference type="ChEBI" id="CHEBI:57464"/>
        <dbReference type="ChEBI" id="CHEBI:61314"/>
        <dbReference type="EC" id="3.6.1.66"/>
    </reaction>
</comment>
<dbReference type="Proteomes" id="UP000095200">
    <property type="component" value="Unassembled WGS sequence"/>
</dbReference>
<dbReference type="PANTHER" id="PTHR11067">
    <property type="entry name" value="INOSINE TRIPHOSPHATE PYROPHOSPHATASE/HAM1 PROTEIN"/>
    <property type="match status" value="1"/>
</dbReference>
<dbReference type="Pfam" id="PF01725">
    <property type="entry name" value="Ham1p_like"/>
    <property type="match status" value="1"/>
</dbReference>
<gene>
    <name evidence="12" type="ORF">DPF_1252</name>
</gene>
<keyword evidence="5 10" id="KW-0378">Hydrolase</keyword>
<evidence type="ECO:0000256" key="5">
    <source>
        <dbReference type="ARBA" id="ARBA00022801"/>
    </source>
</evidence>
<comment type="catalytic activity">
    <reaction evidence="10">
        <text>ITP + H2O = IMP + diphosphate + H(+)</text>
        <dbReference type="Rhea" id="RHEA:29399"/>
        <dbReference type="ChEBI" id="CHEBI:15377"/>
        <dbReference type="ChEBI" id="CHEBI:15378"/>
        <dbReference type="ChEBI" id="CHEBI:33019"/>
        <dbReference type="ChEBI" id="CHEBI:58053"/>
        <dbReference type="ChEBI" id="CHEBI:61402"/>
        <dbReference type="EC" id="3.6.1.66"/>
    </reaction>
</comment>
<keyword evidence="7 10" id="KW-0546">Nucleotide metabolism</keyword>
<dbReference type="AlphaFoldDB" id="A0A194AH50"/>
<dbReference type="GO" id="GO:0000166">
    <property type="term" value="F:nucleotide binding"/>
    <property type="evidence" value="ECO:0007669"/>
    <property type="project" value="UniProtKB-KW"/>
</dbReference>
<evidence type="ECO:0000313" key="13">
    <source>
        <dbReference type="Proteomes" id="UP000095200"/>
    </source>
</evidence>
<dbReference type="NCBIfam" id="TIGR00042">
    <property type="entry name" value="RdgB/HAM1 family non-canonical purine NTP pyrophosphatase"/>
    <property type="match status" value="1"/>
</dbReference>
<comment type="cofactor">
    <cofactor evidence="10">
        <name>Mg(2+)</name>
        <dbReference type="ChEBI" id="CHEBI:18420"/>
    </cofactor>
    <text evidence="10">Binds 1 Mg(2+) ion per subunit.</text>
</comment>
<sequence length="202" mass="22508">MSTIVLATGNQGKIAEFRSMFKELMPDITICGLRDFPQIGEIEETGTTFEENARIKAETVARLTGHVAVADDSGLEVDALDGRPGVYSARYSGPDATDERNYRKLLDELKDIPTSKRTTRFVCVITAYAPNGEMLVSRGTWEGRITTSPMGDNGFGYDPVFWDDAASMTSAQMDRAMKNSRSHRGKALQSLLEQWPLFWERV</sequence>
<dbReference type="SUPFAM" id="SSF52972">
    <property type="entry name" value="ITPase-like"/>
    <property type="match status" value="1"/>
</dbReference>
<dbReference type="GO" id="GO:0036220">
    <property type="term" value="F:ITP diphosphatase activity"/>
    <property type="evidence" value="ECO:0007669"/>
    <property type="project" value="UniProtKB-UniRule"/>
</dbReference>
<evidence type="ECO:0000256" key="8">
    <source>
        <dbReference type="ARBA" id="ARBA00051875"/>
    </source>
</evidence>
<protein>
    <recommendedName>
        <fullName evidence="10">dITP/XTP pyrophosphatase</fullName>
        <ecNumber evidence="10">3.6.1.66</ecNumber>
    </recommendedName>
    <alternativeName>
        <fullName evidence="10">Non-canonical purine NTP pyrophosphatase</fullName>
    </alternativeName>
    <alternativeName>
        <fullName evidence="10">Non-standard purine NTP pyrophosphatase</fullName>
    </alternativeName>
    <alternativeName>
        <fullName evidence="10">Nucleoside-triphosphate diphosphatase</fullName>
    </alternativeName>
    <alternativeName>
        <fullName evidence="10">Nucleoside-triphosphate pyrophosphatase</fullName>
        <shortName evidence="10">NTPase</shortName>
    </alternativeName>
</protein>
<dbReference type="GO" id="GO:0036222">
    <property type="term" value="F:XTP diphosphatase activity"/>
    <property type="evidence" value="ECO:0007669"/>
    <property type="project" value="UniProtKB-UniRule"/>
</dbReference>
<feature type="active site" description="Proton acceptor" evidence="10">
    <location>
        <position position="72"/>
    </location>
</feature>
<keyword evidence="13" id="KW-1185">Reference proteome</keyword>
<evidence type="ECO:0000256" key="10">
    <source>
        <dbReference type="HAMAP-Rule" id="MF_01405"/>
    </source>
</evidence>
<dbReference type="EC" id="3.6.1.66" evidence="10"/>
<feature type="binding site" evidence="10">
    <location>
        <begin position="8"/>
        <end position="13"/>
    </location>
    <ligand>
        <name>substrate</name>
    </ligand>
</feature>
<feature type="binding site" evidence="10">
    <location>
        <begin position="155"/>
        <end position="158"/>
    </location>
    <ligand>
        <name>substrate</name>
    </ligand>
</feature>
<comment type="similarity">
    <text evidence="1 10 11">Belongs to the HAM1 NTPase family.</text>
</comment>
<organism evidence="12 13">
    <name type="scientific">Desulfoplanes formicivorans</name>
    <dbReference type="NCBI Taxonomy" id="1592317"/>
    <lineage>
        <taxon>Bacteria</taxon>
        <taxon>Pseudomonadati</taxon>
        <taxon>Thermodesulfobacteriota</taxon>
        <taxon>Desulfovibrionia</taxon>
        <taxon>Desulfovibrionales</taxon>
        <taxon>Desulfoplanaceae</taxon>
        <taxon>Desulfoplanes</taxon>
    </lineage>
</organism>
<dbReference type="InterPro" id="IPR002637">
    <property type="entry name" value="RdgB/HAM1"/>
</dbReference>
<evidence type="ECO:0000256" key="11">
    <source>
        <dbReference type="RuleBase" id="RU003781"/>
    </source>
</evidence>
<dbReference type="Gene3D" id="3.90.950.10">
    <property type="match status" value="1"/>
</dbReference>
<dbReference type="NCBIfam" id="NF011397">
    <property type="entry name" value="PRK14822.1"/>
    <property type="match status" value="1"/>
</dbReference>
<name>A0A194AH50_9BACT</name>
<keyword evidence="6 10" id="KW-0460">Magnesium</keyword>
<dbReference type="PANTHER" id="PTHR11067:SF9">
    <property type="entry name" value="INOSINE TRIPHOSPHATE PYROPHOSPHATASE"/>
    <property type="match status" value="1"/>
</dbReference>
<dbReference type="GO" id="GO:0005829">
    <property type="term" value="C:cytosol"/>
    <property type="evidence" value="ECO:0007669"/>
    <property type="project" value="TreeGrafter"/>
</dbReference>
<feature type="binding site" evidence="10">
    <location>
        <position position="73"/>
    </location>
    <ligand>
        <name>substrate</name>
    </ligand>
</feature>
<dbReference type="InterPro" id="IPR020922">
    <property type="entry name" value="dITP/XTP_pyrophosphatase"/>
</dbReference>
<dbReference type="STRING" id="1592317.DPF_1252"/>
<dbReference type="RefSeq" id="WP_069858143.1">
    <property type="nucleotide sequence ID" value="NZ_BDFE01000015.1"/>
</dbReference>
<dbReference type="EMBL" id="BDFE01000015">
    <property type="protein sequence ID" value="GAU08540.1"/>
    <property type="molecule type" value="Genomic_DNA"/>
</dbReference>
<dbReference type="GO" id="GO:0017111">
    <property type="term" value="F:ribonucleoside triphosphate phosphatase activity"/>
    <property type="evidence" value="ECO:0007669"/>
    <property type="project" value="InterPro"/>
</dbReference>
<dbReference type="GO" id="GO:0009146">
    <property type="term" value="P:purine nucleoside triphosphate catabolic process"/>
    <property type="evidence" value="ECO:0007669"/>
    <property type="project" value="UniProtKB-UniRule"/>
</dbReference>
<dbReference type="HAMAP" id="MF_01405">
    <property type="entry name" value="Non_canon_purine_NTPase"/>
    <property type="match status" value="1"/>
</dbReference>
<evidence type="ECO:0000313" key="12">
    <source>
        <dbReference type="EMBL" id="GAU08540.1"/>
    </source>
</evidence>